<dbReference type="GO" id="GO:0016787">
    <property type="term" value="F:hydrolase activity"/>
    <property type="evidence" value="ECO:0007669"/>
    <property type="project" value="InterPro"/>
</dbReference>
<dbReference type="Pfam" id="PF00149">
    <property type="entry name" value="Metallophos"/>
    <property type="match status" value="1"/>
</dbReference>
<proteinExistence type="predicted"/>
<reference evidence="2 3" key="1">
    <citation type="submission" date="2018-11" db="EMBL/GenBank/DDBJ databases">
        <title>Pseudaminobacter arsenicus sp. nov., an arsenic-resistant bacterium isolated from arsenic-rich aquifers.</title>
        <authorList>
            <person name="Mu Y."/>
        </authorList>
    </citation>
    <scope>NUCLEOTIDE SEQUENCE [LARGE SCALE GENOMIC DNA]</scope>
    <source>
        <strain evidence="2 3">CB3</strain>
    </source>
</reference>
<gene>
    <name evidence="2" type="ORF">EET67_05275</name>
</gene>
<dbReference type="InterPro" id="IPR029052">
    <property type="entry name" value="Metallo-depent_PP-like"/>
</dbReference>
<protein>
    <recommendedName>
        <fullName evidence="1">Calcineurin-like phosphoesterase domain-containing protein</fullName>
    </recommendedName>
</protein>
<keyword evidence="3" id="KW-1185">Reference proteome</keyword>
<dbReference type="EMBL" id="RKST01000003">
    <property type="protein sequence ID" value="RUM99049.1"/>
    <property type="molecule type" value="Genomic_DNA"/>
</dbReference>
<evidence type="ECO:0000259" key="1">
    <source>
        <dbReference type="Pfam" id="PF00149"/>
    </source>
</evidence>
<dbReference type="RefSeq" id="WP_128624552.1">
    <property type="nucleotide sequence ID" value="NZ_ML133508.1"/>
</dbReference>
<dbReference type="Proteomes" id="UP000281647">
    <property type="component" value="Unassembled WGS sequence"/>
</dbReference>
<dbReference type="PANTHER" id="PTHR37844">
    <property type="entry name" value="SER/THR PROTEIN PHOSPHATASE SUPERFAMILY (AFU_ORTHOLOGUE AFUA_1G14840)"/>
    <property type="match status" value="1"/>
</dbReference>
<accession>A0A432VA41</accession>
<sequence length="235" mass="26319">MNLWIFSDTHMDHGRFNLEPPASADVAIAAGDIQNDDFLVALARQLPVVFVPGNHEFYGYAYAERLAVLRALPGVTVLDNDTATIGGIRFHGATLWTDYGYNPLAAETARRSMNDHRYIKWTKEPYQRFLPSHATKMHQASVRYLDVNVRPGDVVVTHHAPSERSVAPKYAGQLLNHAYFSALDAEIEAWRPALWVHGHVHTCFDYQVGETRVLCNPHGYPGENPDFDPALVVAV</sequence>
<dbReference type="Gene3D" id="3.60.21.10">
    <property type="match status" value="1"/>
</dbReference>
<dbReference type="InterPro" id="IPR004843">
    <property type="entry name" value="Calcineurin-like_PHP"/>
</dbReference>
<comment type="caution">
    <text evidence="2">The sequence shown here is derived from an EMBL/GenBank/DDBJ whole genome shotgun (WGS) entry which is preliminary data.</text>
</comment>
<name>A0A432VA41_9HYPH</name>
<feature type="domain" description="Calcineurin-like phosphoesterase" evidence="1">
    <location>
        <begin position="2"/>
        <end position="202"/>
    </location>
</feature>
<dbReference type="OrthoDB" id="356681at2"/>
<evidence type="ECO:0000313" key="3">
    <source>
        <dbReference type="Proteomes" id="UP000281647"/>
    </source>
</evidence>
<dbReference type="AlphaFoldDB" id="A0A432VA41"/>
<dbReference type="SUPFAM" id="SSF56300">
    <property type="entry name" value="Metallo-dependent phosphatases"/>
    <property type="match status" value="1"/>
</dbReference>
<dbReference type="PANTHER" id="PTHR37844:SF2">
    <property type="entry name" value="SER_THR PROTEIN PHOSPHATASE SUPERFAMILY (AFU_ORTHOLOGUE AFUA_1G14840)"/>
    <property type="match status" value="1"/>
</dbReference>
<evidence type="ECO:0000313" key="2">
    <source>
        <dbReference type="EMBL" id="RUM99049.1"/>
    </source>
</evidence>
<organism evidence="2 3">
    <name type="scientific">Borborobacter arsenicus</name>
    <dbReference type="NCBI Taxonomy" id="1851146"/>
    <lineage>
        <taxon>Bacteria</taxon>
        <taxon>Pseudomonadati</taxon>
        <taxon>Pseudomonadota</taxon>
        <taxon>Alphaproteobacteria</taxon>
        <taxon>Hyphomicrobiales</taxon>
        <taxon>Phyllobacteriaceae</taxon>
        <taxon>Borborobacter</taxon>
    </lineage>
</organism>